<dbReference type="GeneID" id="78082958"/>
<evidence type="ECO:0000313" key="1">
    <source>
        <dbReference type="EMBL" id="EGK06066.1"/>
    </source>
</evidence>
<comment type="caution">
    <text evidence="1">The sequence shown here is derived from an EMBL/GenBank/DDBJ whole genome shotgun (WGS) entry which is preliminary data.</text>
</comment>
<dbReference type="RefSeq" id="WP_006843700.1">
    <property type="nucleotide sequence ID" value="NZ_AQWJ01000009.1"/>
</dbReference>
<dbReference type="HOGENOM" id="CLU_098218_0_0_10"/>
<evidence type="ECO:0000313" key="2">
    <source>
        <dbReference type="Proteomes" id="UP000006420"/>
    </source>
</evidence>
<sequence>MDKLLHKLFLDSIDTFFKNDIDNILSDVNERNLCARLSIYLESMAKKNKINGYYADAEYNRNQGKVKTILDENMEVVTVNCDVILHSRGNNTLQDNLIAIEMKKSSRPQEEKINDRKRLRALTKDSYDNIWSYDGMALPEHVCRYIWGYYIELDIKSRNCMFEQYKKGEKVTEWQINF</sequence>
<accession>F8X1T2</accession>
<dbReference type="AlphaFoldDB" id="F8X1T2"/>
<dbReference type="EMBL" id="ADLW01000010">
    <property type="protein sequence ID" value="EGK06066.1"/>
    <property type="molecule type" value="Genomic_DNA"/>
</dbReference>
<keyword evidence="2" id="KW-1185">Reference proteome</keyword>
<organism evidence="1 2">
    <name type="scientific">Dysgonomonas mossii DSM 22836</name>
    <dbReference type="NCBI Taxonomy" id="742767"/>
    <lineage>
        <taxon>Bacteria</taxon>
        <taxon>Pseudomonadati</taxon>
        <taxon>Bacteroidota</taxon>
        <taxon>Bacteroidia</taxon>
        <taxon>Bacteroidales</taxon>
        <taxon>Dysgonomonadaceae</taxon>
        <taxon>Dysgonomonas</taxon>
    </lineage>
</organism>
<gene>
    <name evidence="1" type="ORF">HMPREF9456_02330</name>
</gene>
<protein>
    <submittedName>
        <fullName evidence="1">Uncharacterized protein</fullName>
    </submittedName>
</protein>
<dbReference type="Proteomes" id="UP000006420">
    <property type="component" value="Unassembled WGS sequence"/>
</dbReference>
<proteinExistence type="predicted"/>
<name>F8X1T2_9BACT</name>
<dbReference type="eggNOG" id="ENOG5032T2C">
    <property type="taxonomic scope" value="Bacteria"/>
</dbReference>
<dbReference type="OrthoDB" id="9791132at2"/>
<reference evidence="1 2" key="1">
    <citation type="submission" date="2011-04" db="EMBL/GenBank/DDBJ databases">
        <title>The Genome Sequence of Dysgonomonas mossii DSM 22836.</title>
        <authorList>
            <consortium name="The Broad Institute Genome Sequencing Platform"/>
            <person name="Earl A."/>
            <person name="Ward D."/>
            <person name="Feldgarden M."/>
            <person name="Gevers D."/>
            <person name="Pudlo N."/>
            <person name="Martens E."/>
            <person name="Allen-Vercoe E."/>
            <person name="Young S.K."/>
            <person name="Zeng Q."/>
            <person name="Gargeya S."/>
            <person name="Fitzgerald M."/>
            <person name="Haas B."/>
            <person name="Abouelleil A."/>
            <person name="Alvarado L."/>
            <person name="Arachchi H.M."/>
            <person name="Berlin A."/>
            <person name="Brown A."/>
            <person name="Chapman S.B."/>
            <person name="Chen Z."/>
            <person name="Dunbar C."/>
            <person name="Freedman E."/>
            <person name="Gearin G."/>
            <person name="Gellesch M."/>
            <person name="Goldberg J."/>
            <person name="Griggs A."/>
            <person name="Gujja S."/>
            <person name="Heiman D."/>
            <person name="Howarth C."/>
            <person name="Larson L."/>
            <person name="Lui A."/>
            <person name="MacDonald P.J.P."/>
            <person name="Mehta T."/>
            <person name="Montmayeur A."/>
            <person name="Murphy C."/>
            <person name="Neiman D."/>
            <person name="Pearson M."/>
            <person name="Priest M."/>
            <person name="Roberts A."/>
            <person name="Saif S."/>
            <person name="Shea T."/>
            <person name="Shenoy N."/>
            <person name="Sisk P."/>
            <person name="Stolte C."/>
            <person name="Sykes S."/>
            <person name="Yandava C."/>
            <person name="Wortman J."/>
            <person name="Nusbaum C."/>
            <person name="Birren B."/>
        </authorList>
    </citation>
    <scope>NUCLEOTIDE SEQUENCE [LARGE SCALE GENOMIC DNA]</scope>
    <source>
        <strain evidence="1 2">DSM 22836</strain>
    </source>
</reference>